<dbReference type="PRINTS" id="PR00413">
    <property type="entry name" value="HADHALOGNASE"/>
</dbReference>
<dbReference type="GO" id="GO:0005634">
    <property type="term" value="C:nucleus"/>
    <property type="evidence" value="ECO:0007669"/>
    <property type="project" value="TreeGrafter"/>
</dbReference>
<evidence type="ECO:0000313" key="2">
    <source>
        <dbReference type="Proteomes" id="UP001329430"/>
    </source>
</evidence>
<dbReference type="Proteomes" id="UP001329430">
    <property type="component" value="Chromosome 6"/>
</dbReference>
<dbReference type="NCBIfam" id="TIGR02252">
    <property type="entry name" value="DREG-2"/>
    <property type="match status" value="1"/>
</dbReference>
<dbReference type="SFLD" id="SFLDS00003">
    <property type="entry name" value="Haloacid_Dehalogenase"/>
    <property type="match status" value="1"/>
</dbReference>
<dbReference type="PANTHER" id="PTHR46191">
    <property type="match status" value="1"/>
</dbReference>
<dbReference type="InterPro" id="IPR036412">
    <property type="entry name" value="HAD-like_sf"/>
</dbReference>
<dbReference type="InterPro" id="IPR023214">
    <property type="entry name" value="HAD_sf"/>
</dbReference>
<evidence type="ECO:0000313" key="1">
    <source>
        <dbReference type="EMBL" id="KAK5642396.1"/>
    </source>
</evidence>
<proteinExistence type="predicted"/>
<dbReference type="SFLD" id="SFLDG01129">
    <property type="entry name" value="C1.5:_HAD__Beta-PGM__Phosphata"/>
    <property type="match status" value="1"/>
</dbReference>
<dbReference type="Gene3D" id="3.40.50.1000">
    <property type="entry name" value="HAD superfamily/HAD-like"/>
    <property type="match status" value="1"/>
</dbReference>
<dbReference type="InterPro" id="IPR044924">
    <property type="entry name" value="HAD-SF_hydro_IA_REG-2-like_cap"/>
</dbReference>
<comment type="caution">
    <text evidence="1">The sequence shown here is derived from an EMBL/GenBank/DDBJ whole genome shotgun (WGS) entry which is preliminary data.</text>
</comment>
<dbReference type="Pfam" id="PF00702">
    <property type="entry name" value="Hydrolase"/>
    <property type="match status" value="1"/>
</dbReference>
<reference evidence="1 2" key="1">
    <citation type="journal article" date="2024" name="Insects">
        <title>An Improved Chromosome-Level Genome Assembly of the Firefly Pyrocoelia pectoralis.</title>
        <authorList>
            <person name="Fu X."/>
            <person name="Meyer-Rochow V.B."/>
            <person name="Ballantyne L."/>
            <person name="Zhu X."/>
        </authorList>
    </citation>
    <scope>NUCLEOTIDE SEQUENCE [LARGE SCALE GENOMIC DNA]</scope>
    <source>
        <strain evidence="1">XCY_ONT2</strain>
    </source>
</reference>
<keyword evidence="2" id="KW-1185">Reference proteome</keyword>
<dbReference type="Gene3D" id="1.10.150.720">
    <property type="entry name" value="Haloacid dehalogenase-like hydrolase"/>
    <property type="match status" value="1"/>
</dbReference>
<dbReference type="InterPro" id="IPR011949">
    <property type="entry name" value="HAD-SF_hydro_IA_REG-2-like"/>
</dbReference>
<dbReference type="EMBL" id="JAVRBK010000006">
    <property type="protein sequence ID" value="KAK5642396.1"/>
    <property type="molecule type" value="Genomic_DNA"/>
</dbReference>
<dbReference type="NCBIfam" id="TIGR01549">
    <property type="entry name" value="HAD-SF-IA-v1"/>
    <property type="match status" value="1"/>
</dbReference>
<accession>A0AAN7ZKY5</accession>
<dbReference type="InterPro" id="IPR006439">
    <property type="entry name" value="HAD-SF_hydro_IA"/>
</dbReference>
<organism evidence="1 2">
    <name type="scientific">Pyrocoelia pectoralis</name>
    <dbReference type="NCBI Taxonomy" id="417401"/>
    <lineage>
        <taxon>Eukaryota</taxon>
        <taxon>Metazoa</taxon>
        <taxon>Ecdysozoa</taxon>
        <taxon>Arthropoda</taxon>
        <taxon>Hexapoda</taxon>
        <taxon>Insecta</taxon>
        <taxon>Pterygota</taxon>
        <taxon>Neoptera</taxon>
        <taxon>Endopterygota</taxon>
        <taxon>Coleoptera</taxon>
        <taxon>Polyphaga</taxon>
        <taxon>Elateriformia</taxon>
        <taxon>Elateroidea</taxon>
        <taxon>Lampyridae</taxon>
        <taxon>Lampyrinae</taxon>
        <taxon>Pyrocoelia</taxon>
    </lineage>
</organism>
<name>A0AAN7ZKY5_9COLE</name>
<dbReference type="AlphaFoldDB" id="A0AAN7ZKY5"/>
<sequence length="251" mass="28687">MMHVNRLKLVTFDVTDTLLAFRKAPGQYYADTATKHGIKCNGTELSKNFRIHFKDMAKNHPNYGLTTGLGWEMWWKELITRTFKQCHPTIDIKKLDAISHNLINDYKTFSCWKHCKGALDLLSYLKHKGYTLGIISNFDPRLDATLENAHIRHYFNFIVASYDVGVQKPNPNIFEIAMKFSNIKSLSAEDCLHVGDSYSLDYEGAKNAGWNAALVNANNENGKDYVFVSLFDLHQYIINGSGERLQLETKP</sequence>
<evidence type="ECO:0008006" key="3">
    <source>
        <dbReference type="Google" id="ProtNLM"/>
    </source>
</evidence>
<protein>
    <recommendedName>
        <fullName evidence="3">Rhythmically expressed gene 2 protein</fullName>
    </recommendedName>
</protein>
<dbReference type="PANTHER" id="PTHR46191:SF2">
    <property type="entry name" value="HALOACID DEHALOGENASE-LIKE HYDROLASE DOMAIN-CONTAINING PROTEIN 3"/>
    <property type="match status" value="1"/>
</dbReference>
<dbReference type="InterPro" id="IPR051828">
    <property type="entry name" value="HAD-like_hydrolase_domain"/>
</dbReference>
<dbReference type="CDD" id="cd16415">
    <property type="entry name" value="HAD_dREG-2_like"/>
    <property type="match status" value="1"/>
</dbReference>
<dbReference type="SUPFAM" id="SSF56784">
    <property type="entry name" value="HAD-like"/>
    <property type="match status" value="1"/>
</dbReference>
<gene>
    <name evidence="1" type="ORF">RI129_008563</name>
</gene>